<keyword evidence="2" id="KW-0812">Transmembrane</keyword>
<protein>
    <recommendedName>
        <fullName evidence="5">DUF3054 domain-containing protein</fullName>
    </recommendedName>
</protein>
<reference evidence="4" key="1">
    <citation type="journal article" date="2019" name="Int. J. Syst. Evol. Microbiol.">
        <title>The Global Catalogue of Microorganisms (GCM) 10K type strain sequencing project: providing services to taxonomists for standard genome sequencing and annotation.</title>
        <authorList>
            <consortium name="The Broad Institute Genomics Platform"/>
            <consortium name="The Broad Institute Genome Sequencing Center for Infectious Disease"/>
            <person name="Wu L."/>
            <person name="Ma J."/>
        </authorList>
    </citation>
    <scope>NUCLEOTIDE SEQUENCE [LARGE SCALE GENOMIC DNA]</scope>
    <source>
        <strain evidence="4">NBRC 109019</strain>
    </source>
</reference>
<feature type="transmembrane region" description="Helical" evidence="2">
    <location>
        <begin position="123"/>
        <end position="144"/>
    </location>
</feature>
<proteinExistence type="predicted"/>
<organism evidence="3 4">
    <name type="scientific">Agromyces marinus</name>
    <dbReference type="NCBI Taxonomy" id="1389020"/>
    <lineage>
        <taxon>Bacteria</taxon>
        <taxon>Bacillati</taxon>
        <taxon>Actinomycetota</taxon>
        <taxon>Actinomycetes</taxon>
        <taxon>Micrococcales</taxon>
        <taxon>Microbacteriaceae</taxon>
        <taxon>Agromyces</taxon>
    </lineage>
</organism>
<sequence length="161" mass="16500">MNAPRGAGPDATYDGRMSGTAPTHRTPTGPQRTSTGTVLAAIAVDAVLVVVFAALGRGSHSETLDASGIWATAWPFLVGLAAGWVVIRGWRHPLAVLPTGVVVWVATLALGMLLRLATGAGTALAFVIVATLTLGVLLVGWRGAAALVRRLRARAGAPHAR</sequence>
<evidence type="ECO:0000313" key="3">
    <source>
        <dbReference type="EMBL" id="BDZ55793.1"/>
    </source>
</evidence>
<accession>A0ABM8H4S1</accession>
<evidence type="ECO:0008006" key="5">
    <source>
        <dbReference type="Google" id="ProtNLM"/>
    </source>
</evidence>
<feature type="transmembrane region" description="Helical" evidence="2">
    <location>
        <begin position="35"/>
        <end position="55"/>
    </location>
</feature>
<name>A0ABM8H4S1_9MICO</name>
<feature type="compositionally biased region" description="Polar residues" evidence="1">
    <location>
        <begin position="20"/>
        <end position="33"/>
    </location>
</feature>
<dbReference type="Pfam" id="PF11255">
    <property type="entry name" value="DUF3054"/>
    <property type="match status" value="1"/>
</dbReference>
<dbReference type="EMBL" id="AP027734">
    <property type="protein sequence ID" value="BDZ55793.1"/>
    <property type="molecule type" value="Genomic_DNA"/>
</dbReference>
<feature type="transmembrane region" description="Helical" evidence="2">
    <location>
        <begin position="94"/>
        <end position="117"/>
    </location>
</feature>
<keyword evidence="2" id="KW-0472">Membrane</keyword>
<gene>
    <name evidence="3" type="ORF">GCM10025870_28660</name>
</gene>
<keyword evidence="2" id="KW-1133">Transmembrane helix</keyword>
<feature type="transmembrane region" description="Helical" evidence="2">
    <location>
        <begin position="67"/>
        <end position="87"/>
    </location>
</feature>
<evidence type="ECO:0000256" key="1">
    <source>
        <dbReference type="SAM" id="MobiDB-lite"/>
    </source>
</evidence>
<dbReference type="InterPro" id="IPR021414">
    <property type="entry name" value="DUF3054"/>
</dbReference>
<dbReference type="Proteomes" id="UP001321477">
    <property type="component" value="Chromosome"/>
</dbReference>
<evidence type="ECO:0000256" key="2">
    <source>
        <dbReference type="SAM" id="Phobius"/>
    </source>
</evidence>
<feature type="region of interest" description="Disordered" evidence="1">
    <location>
        <begin position="1"/>
        <end position="33"/>
    </location>
</feature>
<evidence type="ECO:0000313" key="4">
    <source>
        <dbReference type="Proteomes" id="UP001321477"/>
    </source>
</evidence>
<keyword evidence="4" id="KW-1185">Reference proteome</keyword>